<name>B8C790_THAPS</name>
<evidence type="ECO:0000256" key="1">
    <source>
        <dbReference type="SAM" id="MobiDB-lite"/>
    </source>
</evidence>
<dbReference type="PaxDb" id="35128-Thaps7692"/>
<feature type="region of interest" description="Disordered" evidence="1">
    <location>
        <begin position="239"/>
        <end position="264"/>
    </location>
</feature>
<feature type="region of interest" description="Disordered" evidence="1">
    <location>
        <begin position="1"/>
        <end position="22"/>
    </location>
</feature>
<dbReference type="InterPro" id="IPR036910">
    <property type="entry name" value="HMG_box_dom_sf"/>
</dbReference>
<dbReference type="KEGG" id="tps:THAPSDRAFT_7692"/>
<protein>
    <recommendedName>
        <fullName evidence="4">HMG box domain-containing protein</fullName>
    </recommendedName>
</protein>
<sequence>MSTEAVADTKPNKKKPPKMKAFKKKATLTIRDKVGNVVPKPWKQYTIYFRLEAIYIRQIENGVVDDDIKAELDLAPKYFDPIEHPRPAKYRDLLLPPFWYSSAQRLNAEKKRKHKKQDGRIGLQELNSMISSRWKTADDFTKAYVNELARHEAANYKERIDSLLESNKKPIGVDSDSDDEESEKAKYEDGRERVSPHLLHRGDSYARTIQPTPMLPRAGTGRNPELKSTSDRFYRENSYEWQERDHQQNYQGQEYTRSIPSSSINTTSESEYRFWHVQRSFQFHTGNASSSSARASSWTARAPSECHFQPPLAMTSLVSVPSWSQRDANSLMNALFQPEPEGDDNSDDDQKPASR</sequence>
<reference evidence="2 3" key="2">
    <citation type="journal article" date="2008" name="Nature">
        <title>The Phaeodactylum genome reveals the evolutionary history of diatom genomes.</title>
        <authorList>
            <person name="Bowler C."/>
            <person name="Allen A.E."/>
            <person name="Badger J.H."/>
            <person name="Grimwood J."/>
            <person name="Jabbari K."/>
            <person name="Kuo A."/>
            <person name="Maheswari U."/>
            <person name="Martens C."/>
            <person name="Maumus F."/>
            <person name="Otillar R.P."/>
            <person name="Rayko E."/>
            <person name="Salamov A."/>
            <person name="Vandepoele K."/>
            <person name="Beszteri B."/>
            <person name="Gruber A."/>
            <person name="Heijde M."/>
            <person name="Katinka M."/>
            <person name="Mock T."/>
            <person name="Valentin K."/>
            <person name="Verret F."/>
            <person name="Berges J.A."/>
            <person name="Brownlee C."/>
            <person name="Cadoret J.P."/>
            <person name="Chiovitti A."/>
            <person name="Choi C.J."/>
            <person name="Coesel S."/>
            <person name="De Martino A."/>
            <person name="Detter J.C."/>
            <person name="Durkin C."/>
            <person name="Falciatore A."/>
            <person name="Fournet J."/>
            <person name="Haruta M."/>
            <person name="Huysman M.J."/>
            <person name="Jenkins B.D."/>
            <person name="Jiroutova K."/>
            <person name="Jorgensen R.E."/>
            <person name="Joubert Y."/>
            <person name="Kaplan A."/>
            <person name="Kroger N."/>
            <person name="Kroth P.G."/>
            <person name="La Roche J."/>
            <person name="Lindquist E."/>
            <person name="Lommer M."/>
            <person name="Martin-Jezequel V."/>
            <person name="Lopez P.J."/>
            <person name="Lucas S."/>
            <person name="Mangogna M."/>
            <person name="McGinnis K."/>
            <person name="Medlin L.K."/>
            <person name="Montsant A."/>
            <person name="Oudot-Le Secq M.P."/>
            <person name="Napoli C."/>
            <person name="Obornik M."/>
            <person name="Parker M.S."/>
            <person name="Petit J.L."/>
            <person name="Porcel B.M."/>
            <person name="Poulsen N."/>
            <person name="Robison M."/>
            <person name="Rychlewski L."/>
            <person name="Rynearson T.A."/>
            <person name="Schmutz J."/>
            <person name="Shapiro H."/>
            <person name="Siaut M."/>
            <person name="Stanley M."/>
            <person name="Sussman M.R."/>
            <person name="Taylor A.R."/>
            <person name="Vardi A."/>
            <person name="von Dassow P."/>
            <person name="Vyverman W."/>
            <person name="Willis A."/>
            <person name="Wyrwicz L.S."/>
            <person name="Rokhsar D.S."/>
            <person name="Weissenbach J."/>
            <person name="Armbrust E.V."/>
            <person name="Green B.R."/>
            <person name="Van de Peer Y."/>
            <person name="Grigoriev I.V."/>
        </authorList>
    </citation>
    <scope>NUCLEOTIDE SEQUENCE [LARGE SCALE GENOMIC DNA]</scope>
    <source>
        <strain evidence="2 3">CCMP1335</strain>
    </source>
</reference>
<dbReference type="GeneID" id="7449843"/>
<feature type="region of interest" description="Disordered" evidence="1">
    <location>
        <begin position="167"/>
        <end position="193"/>
    </location>
</feature>
<proteinExistence type="predicted"/>
<dbReference type="InParanoid" id="B8C790"/>
<dbReference type="RefSeq" id="XP_002291854.1">
    <property type="nucleotide sequence ID" value="XM_002291818.1"/>
</dbReference>
<feature type="compositionally biased region" description="Basic and acidic residues" evidence="1">
    <location>
        <begin position="183"/>
        <end position="193"/>
    </location>
</feature>
<accession>B8C790</accession>
<reference evidence="2 3" key="1">
    <citation type="journal article" date="2004" name="Science">
        <title>The genome of the diatom Thalassiosira pseudonana: ecology, evolution, and metabolism.</title>
        <authorList>
            <person name="Armbrust E.V."/>
            <person name="Berges J.A."/>
            <person name="Bowler C."/>
            <person name="Green B.R."/>
            <person name="Martinez D."/>
            <person name="Putnam N.H."/>
            <person name="Zhou S."/>
            <person name="Allen A.E."/>
            <person name="Apt K.E."/>
            <person name="Bechner M."/>
            <person name="Brzezinski M.A."/>
            <person name="Chaal B.K."/>
            <person name="Chiovitti A."/>
            <person name="Davis A.K."/>
            <person name="Demarest M.S."/>
            <person name="Detter J.C."/>
            <person name="Glavina T."/>
            <person name="Goodstein D."/>
            <person name="Hadi M.Z."/>
            <person name="Hellsten U."/>
            <person name="Hildebrand M."/>
            <person name="Jenkins B.D."/>
            <person name="Jurka J."/>
            <person name="Kapitonov V.V."/>
            <person name="Kroger N."/>
            <person name="Lau W.W."/>
            <person name="Lane T.W."/>
            <person name="Larimer F.W."/>
            <person name="Lippmeier J.C."/>
            <person name="Lucas S."/>
            <person name="Medina M."/>
            <person name="Montsant A."/>
            <person name="Obornik M."/>
            <person name="Parker M.S."/>
            <person name="Palenik B."/>
            <person name="Pazour G.J."/>
            <person name="Richardson P.M."/>
            <person name="Rynearson T.A."/>
            <person name="Saito M.A."/>
            <person name="Schwartz D.C."/>
            <person name="Thamatrakoln K."/>
            <person name="Valentin K."/>
            <person name="Vardi A."/>
            <person name="Wilkerson F.P."/>
            <person name="Rokhsar D.S."/>
        </authorList>
    </citation>
    <scope>NUCLEOTIDE SEQUENCE [LARGE SCALE GENOMIC DNA]</scope>
    <source>
        <strain evidence="2 3">CCMP1335</strain>
    </source>
</reference>
<dbReference type="AlphaFoldDB" id="B8C790"/>
<keyword evidence="3" id="KW-1185">Reference proteome</keyword>
<feature type="region of interest" description="Disordered" evidence="1">
    <location>
        <begin position="329"/>
        <end position="355"/>
    </location>
</feature>
<dbReference type="HOGENOM" id="CLU_781894_0_0_1"/>
<gene>
    <name evidence="2" type="ORF">THAPSDRAFT_7692</name>
</gene>
<feature type="compositionally biased region" description="Basic residues" evidence="1">
    <location>
        <begin position="12"/>
        <end position="22"/>
    </location>
</feature>
<organism evidence="2 3">
    <name type="scientific">Thalassiosira pseudonana</name>
    <name type="common">Marine diatom</name>
    <name type="synonym">Cyclotella nana</name>
    <dbReference type="NCBI Taxonomy" id="35128"/>
    <lineage>
        <taxon>Eukaryota</taxon>
        <taxon>Sar</taxon>
        <taxon>Stramenopiles</taxon>
        <taxon>Ochrophyta</taxon>
        <taxon>Bacillariophyta</taxon>
        <taxon>Coscinodiscophyceae</taxon>
        <taxon>Thalassiosirophycidae</taxon>
        <taxon>Thalassiosirales</taxon>
        <taxon>Thalassiosiraceae</taxon>
        <taxon>Thalassiosira</taxon>
    </lineage>
</organism>
<evidence type="ECO:0000313" key="3">
    <source>
        <dbReference type="Proteomes" id="UP000001449"/>
    </source>
</evidence>
<evidence type="ECO:0008006" key="4">
    <source>
        <dbReference type="Google" id="ProtNLM"/>
    </source>
</evidence>
<evidence type="ECO:0000313" key="2">
    <source>
        <dbReference type="EMBL" id="EED90705.1"/>
    </source>
</evidence>
<dbReference type="Proteomes" id="UP000001449">
    <property type="component" value="Chromosome 8"/>
</dbReference>
<dbReference type="Gene3D" id="1.10.30.10">
    <property type="entry name" value="High mobility group box domain"/>
    <property type="match status" value="1"/>
</dbReference>
<feature type="region of interest" description="Disordered" evidence="1">
    <location>
        <begin position="209"/>
        <end position="228"/>
    </location>
</feature>
<dbReference type="EMBL" id="CM000644">
    <property type="protein sequence ID" value="EED90705.1"/>
    <property type="molecule type" value="Genomic_DNA"/>
</dbReference>
<feature type="compositionally biased region" description="Polar residues" evidence="1">
    <location>
        <begin position="248"/>
        <end position="264"/>
    </location>
</feature>